<evidence type="ECO:0000313" key="1">
    <source>
        <dbReference type="EMBL" id="KAJ1921351.1"/>
    </source>
</evidence>
<reference evidence="1" key="1">
    <citation type="submission" date="2022-07" db="EMBL/GenBank/DDBJ databases">
        <title>Phylogenomic reconstructions and comparative analyses of Kickxellomycotina fungi.</title>
        <authorList>
            <person name="Reynolds N.K."/>
            <person name="Stajich J.E."/>
            <person name="Barry K."/>
            <person name="Grigoriev I.V."/>
            <person name="Crous P."/>
            <person name="Smith M.E."/>
        </authorList>
    </citation>
    <scope>NUCLEOTIDE SEQUENCE</scope>
    <source>
        <strain evidence="1">NBRC 100468</strain>
    </source>
</reference>
<gene>
    <name evidence="1" type="ORF">H4219_000668</name>
</gene>
<organism evidence="1 2">
    <name type="scientific">Mycoemilia scoparia</name>
    <dbReference type="NCBI Taxonomy" id="417184"/>
    <lineage>
        <taxon>Eukaryota</taxon>
        <taxon>Fungi</taxon>
        <taxon>Fungi incertae sedis</taxon>
        <taxon>Zoopagomycota</taxon>
        <taxon>Kickxellomycotina</taxon>
        <taxon>Kickxellomycetes</taxon>
        <taxon>Kickxellales</taxon>
        <taxon>Kickxellaceae</taxon>
        <taxon>Mycoemilia</taxon>
    </lineage>
</organism>
<comment type="caution">
    <text evidence="1">The sequence shown here is derived from an EMBL/GenBank/DDBJ whole genome shotgun (WGS) entry which is preliminary data.</text>
</comment>
<dbReference type="AlphaFoldDB" id="A0A9W8A579"/>
<name>A0A9W8A579_9FUNG</name>
<dbReference type="OrthoDB" id="10588043at2759"/>
<evidence type="ECO:0000313" key="2">
    <source>
        <dbReference type="Proteomes" id="UP001150538"/>
    </source>
</evidence>
<protein>
    <submittedName>
        <fullName evidence="1">Uncharacterized protein</fullName>
    </submittedName>
</protein>
<dbReference type="Proteomes" id="UP001150538">
    <property type="component" value="Unassembled WGS sequence"/>
</dbReference>
<keyword evidence="2" id="KW-1185">Reference proteome</keyword>
<dbReference type="EMBL" id="JANBPU010000005">
    <property type="protein sequence ID" value="KAJ1921351.1"/>
    <property type="molecule type" value="Genomic_DNA"/>
</dbReference>
<accession>A0A9W8A579</accession>
<proteinExistence type="predicted"/>
<sequence>MVVGILKVAARAKGPVRYNTNLTAFVSARNGLYRSGVAQPIRALSHFSPKPSLNSVFRFQLLQQAQRIQVKVPGGKTLPGRIFSRIVSSLNSFLFNNMKTVKIINRVLPTIRSARTGLSQNMVPHMRSKIWQYSRASPRTWYGTFYSNVSAGRIPNSRSFMNLDKWQAMSKVFSAQFRTLNRPLGTKWVNSLGQQQAMAHTLSTYHTRFPKPAIASRLKTEIVKDPKTRRLREHGEKAVQEATAPGGKDAIKILMGALDSPAIQPQAKKIVDKWASLSHEIPDTNAVLLIPFKSQLTNINQPIPAAHSPKTHTLHFRRIIEKLDSAGIGLHFLPVKTPFEGVCVVFPRDKFPTQRSVEMYLSSVLGLDIDIVTAQVRGPKASPPANNTDVVSNNDFPELRSPNLSSLSSGIFNCASFEELDDALFDMILDESIDIETLEQKELRMFLHELDDYESMQPQFSNRLNLHLAESRFLNSAY</sequence>